<dbReference type="GO" id="GO:0000400">
    <property type="term" value="F:four-way junction DNA binding"/>
    <property type="evidence" value="ECO:0007669"/>
    <property type="project" value="UniProtKB-UniRule"/>
</dbReference>
<evidence type="ECO:0000256" key="2">
    <source>
        <dbReference type="ARBA" id="ARBA00022763"/>
    </source>
</evidence>
<dbReference type="Pfam" id="PF07499">
    <property type="entry name" value="RuvA_C"/>
    <property type="match status" value="1"/>
</dbReference>
<gene>
    <name evidence="6" type="primary">ruvA</name>
    <name evidence="8" type="ORF">EV193_109135</name>
</gene>
<evidence type="ECO:0000313" key="9">
    <source>
        <dbReference type="Proteomes" id="UP000294257"/>
    </source>
</evidence>
<dbReference type="Proteomes" id="UP000294257">
    <property type="component" value="Unassembled WGS sequence"/>
</dbReference>
<dbReference type="Gene3D" id="1.10.8.10">
    <property type="entry name" value="DNA helicase RuvA subunit, C-terminal domain"/>
    <property type="match status" value="1"/>
</dbReference>
<keyword evidence="1 6" id="KW-0963">Cytoplasm</keyword>
<dbReference type="Pfam" id="PF14520">
    <property type="entry name" value="HHH_5"/>
    <property type="match status" value="1"/>
</dbReference>
<evidence type="ECO:0000256" key="5">
    <source>
        <dbReference type="ARBA" id="ARBA00023204"/>
    </source>
</evidence>
<feature type="domain" description="Helix-hairpin-helix DNA-binding motif class 1" evidence="7">
    <location>
        <begin position="107"/>
        <end position="126"/>
    </location>
</feature>
<evidence type="ECO:0000256" key="4">
    <source>
        <dbReference type="ARBA" id="ARBA00023172"/>
    </source>
</evidence>
<name>A0A4Q7KHH4_9PSEU</name>
<keyword evidence="9" id="KW-1185">Reference proteome</keyword>
<keyword evidence="2 6" id="KW-0227">DNA damage</keyword>
<dbReference type="Pfam" id="PF01330">
    <property type="entry name" value="RuvA_N"/>
    <property type="match status" value="1"/>
</dbReference>
<dbReference type="GO" id="GO:0006310">
    <property type="term" value="P:DNA recombination"/>
    <property type="evidence" value="ECO:0007669"/>
    <property type="project" value="UniProtKB-UniRule"/>
</dbReference>
<dbReference type="GO" id="GO:0009378">
    <property type="term" value="F:four-way junction helicase activity"/>
    <property type="evidence" value="ECO:0007669"/>
    <property type="project" value="InterPro"/>
</dbReference>
<evidence type="ECO:0000256" key="1">
    <source>
        <dbReference type="ARBA" id="ARBA00022490"/>
    </source>
</evidence>
<keyword evidence="8" id="KW-0067">ATP-binding</keyword>
<comment type="function">
    <text evidence="6">The RuvA-RuvB-RuvC complex processes Holliday junction (HJ) DNA during genetic recombination and DNA repair, while the RuvA-RuvB complex plays an important role in the rescue of blocked DNA replication forks via replication fork reversal (RFR). RuvA specifically binds to HJ cruciform DNA, conferring on it an open structure. The RuvB hexamer acts as an ATP-dependent pump, pulling dsDNA into and through the RuvAB complex. HJ branch migration allows RuvC to scan DNA until it finds its consensus sequence, where it cleaves and resolves the cruciform DNA.</text>
</comment>
<accession>A0A4Q7KHH4</accession>
<dbReference type="InterPro" id="IPR000085">
    <property type="entry name" value="RuvA"/>
</dbReference>
<comment type="caution">
    <text evidence="6">Lacks conserved residue(s) required for the propagation of feature annotation.</text>
</comment>
<dbReference type="GO" id="GO:0048476">
    <property type="term" value="C:Holliday junction resolvase complex"/>
    <property type="evidence" value="ECO:0007669"/>
    <property type="project" value="UniProtKB-UniRule"/>
</dbReference>
<dbReference type="InterPro" id="IPR003583">
    <property type="entry name" value="Hlx-hairpin-Hlx_DNA-bd_motif"/>
</dbReference>
<dbReference type="GO" id="GO:0009379">
    <property type="term" value="C:Holliday junction helicase complex"/>
    <property type="evidence" value="ECO:0007669"/>
    <property type="project" value="InterPro"/>
</dbReference>
<dbReference type="GO" id="GO:0005524">
    <property type="term" value="F:ATP binding"/>
    <property type="evidence" value="ECO:0007669"/>
    <property type="project" value="InterPro"/>
</dbReference>
<dbReference type="HAMAP" id="MF_00031">
    <property type="entry name" value="DNA_HJ_migration_RuvA"/>
    <property type="match status" value="1"/>
</dbReference>
<keyword evidence="3 6" id="KW-0238">DNA-binding</keyword>
<dbReference type="SUPFAM" id="SSF50249">
    <property type="entry name" value="Nucleic acid-binding proteins"/>
    <property type="match status" value="1"/>
</dbReference>
<comment type="subunit">
    <text evidence="6">Homotetramer. Forms an RuvA(8)-RuvB(12)-Holliday junction (HJ) complex. HJ DNA is sandwiched between 2 RuvA tetramers; dsDNA enters through RuvA and exits via RuvB. An RuvB hexamer assembles on each DNA strand where it exits the tetramer. Each RuvB hexamer is contacted by two RuvA subunits (via domain III) on 2 adjacent RuvB subunits; this complex drives branch migration. In the full resolvosome a probable DNA-RuvA(4)-RuvB(12)-RuvC(2) complex forms which resolves the HJ.</text>
</comment>
<dbReference type="InterPro" id="IPR011114">
    <property type="entry name" value="RuvA_C"/>
</dbReference>
<dbReference type="InterPro" id="IPR012340">
    <property type="entry name" value="NA-bd_OB-fold"/>
</dbReference>
<sequence>MISSVRGRVLAVALDHVVVEVGGVGLAVQATPATLATLRRGEETSLSTALIVREDSLTLFGFADTDARELFGLLQTVSGIGPRLALATLAVLEPDQLRTALSEGNITTLTQVPGIGRKGAERLIVELRDKVGTLASAQGGSPVATQAPVAVRSSVVEALVGLGFAVKQAEQTVDAVLAANGTGDTPDVLRKALARLGGKK</sequence>
<evidence type="ECO:0000256" key="3">
    <source>
        <dbReference type="ARBA" id="ARBA00023125"/>
    </source>
</evidence>
<feature type="region of interest" description="Domain III" evidence="6">
    <location>
        <begin position="151"/>
        <end position="200"/>
    </location>
</feature>
<keyword evidence="5 6" id="KW-0234">DNA repair</keyword>
<dbReference type="Gene3D" id="2.40.50.140">
    <property type="entry name" value="Nucleic acid-binding proteins"/>
    <property type="match status" value="1"/>
</dbReference>
<keyword evidence="8" id="KW-0547">Nucleotide-binding</keyword>
<dbReference type="SUPFAM" id="SSF47781">
    <property type="entry name" value="RuvA domain 2-like"/>
    <property type="match status" value="1"/>
</dbReference>
<evidence type="ECO:0000313" key="8">
    <source>
        <dbReference type="EMBL" id="RZS34348.1"/>
    </source>
</evidence>
<dbReference type="RefSeq" id="WP_130347023.1">
    <property type="nucleotide sequence ID" value="NZ_SGWQ01000009.1"/>
</dbReference>
<keyword evidence="8" id="KW-0378">Hydrolase</keyword>
<dbReference type="InterPro" id="IPR010994">
    <property type="entry name" value="RuvA_2-like"/>
</dbReference>
<dbReference type="AlphaFoldDB" id="A0A4Q7KHH4"/>
<dbReference type="Gene3D" id="1.10.150.20">
    <property type="entry name" value="5' to 3' exonuclease, C-terminal subdomain"/>
    <property type="match status" value="1"/>
</dbReference>
<dbReference type="SMART" id="SM00278">
    <property type="entry name" value="HhH1"/>
    <property type="match status" value="2"/>
</dbReference>
<keyword evidence="4 6" id="KW-0233">DNA recombination</keyword>
<proteinExistence type="inferred from homology"/>
<comment type="domain">
    <text evidence="6">Has three domains with a flexible linker between the domains II and III and assumes an 'L' shape. Domain III is highly mobile and contacts RuvB.</text>
</comment>
<dbReference type="InterPro" id="IPR036267">
    <property type="entry name" value="RuvA_C_sf"/>
</dbReference>
<dbReference type="GO" id="GO:0005737">
    <property type="term" value="C:cytoplasm"/>
    <property type="evidence" value="ECO:0007669"/>
    <property type="project" value="UniProtKB-SubCell"/>
</dbReference>
<comment type="subcellular location">
    <subcellularLocation>
        <location evidence="6">Cytoplasm</location>
    </subcellularLocation>
</comment>
<evidence type="ECO:0000256" key="6">
    <source>
        <dbReference type="HAMAP-Rule" id="MF_00031"/>
    </source>
</evidence>
<protein>
    <recommendedName>
        <fullName evidence="6">Holliday junction branch migration complex subunit RuvA</fullName>
    </recommendedName>
</protein>
<dbReference type="EMBL" id="SGWQ01000009">
    <property type="protein sequence ID" value="RZS34348.1"/>
    <property type="molecule type" value="Genomic_DNA"/>
</dbReference>
<dbReference type="NCBIfam" id="TIGR00084">
    <property type="entry name" value="ruvA"/>
    <property type="match status" value="1"/>
</dbReference>
<reference evidence="8 9" key="1">
    <citation type="submission" date="2019-02" db="EMBL/GenBank/DDBJ databases">
        <title>Genomic Encyclopedia of Type Strains, Phase IV (KMG-IV): sequencing the most valuable type-strain genomes for metagenomic binning, comparative biology and taxonomic classification.</title>
        <authorList>
            <person name="Goeker M."/>
        </authorList>
    </citation>
    <scope>NUCLEOTIDE SEQUENCE [LARGE SCALE GENOMIC DNA]</scope>
    <source>
        <strain evidence="8 9">DSM 101727</strain>
    </source>
</reference>
<dbReference type="CDD" id="cd14332">
    <property type="entry name" value="UBA_RuvA_C"/>
    <property type="match status" value="1"/>
</dbReference>
<organism evidence="8 9">
    <name type="scientific">Herbihabitans rhizosphaerae</name>
    <dbReference type="NCBI Taxonomy" id="1872711"/>
    <lineage>
        <taxon>Bacteria</taxon>
        <taxon>Bacillati</taxon>
        <taxon>Actinomycetota</taxon>
        <taxon>Actinomycetes</taxon>
        <taxon>Pseudonocardiales</taxon>
        <taxon>Pseudonocardiaceae</taxon>
        <taxon>Herbihabitans</taxon>
    </lineage>
</organism>
<dbReference type="SUPFAM" id="SSF46929">
    <property type="entry name" value="DNA helicase RuvA subunit, C-terminal domain"/>
    <property type="match status" value="1"/>
</dbReference>
<evidence type="ECO:0000259" key="7">
    <source>
        <dbReference type="SMART" id="SM00278"/>
    </source>
</evidence>
<feature type="domain" description="Helix-hairpin-helix DNA-binding motif class 1" evidence="7">
    <location>
        <begin position="72"/>
        <end position="91"/>
    </location>
</feature>
<dbReference type="InterPro" id="IPR013849">
    <property type="entry name" value="DNA_helicase_Holl-junc_RuvA_I"/>
</dbReference>
<dbReference type="OrthoDB" id="5293449at2"/>
<comment type="caution">
    <text evidence="8">The sequence shown here is derived from an EMBL/GenBank/DDBJ whole genome shotgun (WGS) entry which is preliminary data.</text>
</comment>
<keyword evidence="8" id="KW-0347">Helicase</keyword>
<comment type="similarity">
    <text evidence="6">Belongs to the RuvA family.</text>
</comment>
<dbReference type="GO" id="GO:0006281">
    <property type="term" value="P:DNA repair"/>
    <property type="evidence" value="ECO:0007669"/>
    <property type="project" value="UniProtKB-UniRule"/>
</dbReference>